<proteinExistence type="predicted"/>
<comment type="caution">
    <text evidence="2">The sequence shown here is derived from an EMBL/GenBank/DDBJ whole genome shotgun (WGS) entry which is preliminary data.</text>
</comment>
<sequence length="47" mass="5458">IADGEYEVQLKYNRETFDRRIEQLTAKIASIEEQITVYEDALAYGGF</sequence>
<protein>
    <submittedName>
        <fullName evidence="2">Uncharacterized protein</fullName>
    </submittedName>
</protein>
<keyword evidence="1" id="KW-0175">Coiled coil</keyword>
<organism evidence="2">
    <name type="scientific">marine sediment metagenome</name>
    <dbReference type="NCBI Taxonomy" id="412755"/>
    <lineage>
        <taxon>unclassified sequences</taxon>
        <taxon>metagenomes</taxon>
        <taxon>ecological metagenomes</taxon>
    </lineage>
</organism>
<dbReference type="EMBL" id="LAZR01010422">
    <property type="protein sequence ID" value="KKM67040.1"/>
    <property type="molecule type" value="Genomic_DNA"/>
</dbReference>
<feature type="non-terminal residue" evidence="2">
    <location>
        <position position="1"/>
    </location>
</feature>
<feature type="coiled-coil region" evidence="1">
    <location>
        <begin position="14"/>
        <end position="41"/>
    </location>
</feature>
<evidence type="ECO:0000313" key="2">
    <source>
        <dbReference type="EMBL" id="KKM67040.1"/>
    </source>
</evidence>
<name>A0A0F9LRP2_9ZZZZ</name>
<evidence type="ECO:0000256" key="1">
    <source>
        <dbReference type="SAM" id="Coils"/>
    </source>
</evidence>
<accession>A0A0F9LRP2</accession>
<reference evidence="2" key="1">
    <citation type="journal article" date="2015" name="Nature">
        <title>Complex archaea that bridge the gap between prokaryotes and eukaryotes.</title>
        <authorList>
            <person name="Spang A."/>
            <person name="Saw J.H."/>
            <person name="Jorgensen S.L."/>
            <person name="Zaremba-Niedzwiedzka K."/>
            <person name="Martijn J."/>
            <person name="Lind A.E."/>
            <person name="van Eijk R."/>
            <person name="Schleper C."/>
            <person name="Guy L."/>
            <person name="Ettema T.J."/>
        </authorList>
    </citation>
    <scope>NUCLEOTIDE SEQUENCE</scope>
</reference>
<dbReference type="AlphaFoldDB" id="A0A0F9LRP2"/>
<gene>
    <name evidence="2" type="ORF">LCGC14_1475170</name>
</gene>